<name>A0A7L5BR01_9HYPH</name>
<sequence>MSTEDKKRATLDFGGLDNTPAPPVDNNAVKAATRAAGFRETPKAASSEAAPTIRAMRRTRRKTGRTEQFATRLRAETIEAIYNYADHHEITLAETIERAIEALEGRNEALEG</sequence>
<gene>
    <name evidence="2" type="ORF">G3A56_25540</name>
</gene>
<dbReference type="Proteomes" id="UP000464865">
    <property type="component" value="Plasmid p4"/>
</dbReference>
<protein>
    <submittedName>
        <fullName evidence="2">Stability/partitioning determinant</fullName>
    </submittedName>
</protein>
<geneLocation type="plasmid" evidence="2 3">
    <name>p4</name>
</geneLocation>
<dbReference type="KEGG" id="roy:G3A56_25540"/>
<keyword evidence="2" id="KW-0614">Plasmid</keyword>
<organism evidence="2 3">
    <name type="scientific">Rhizobium oryzihabitans</name>
    <dbReference type="NCBI Taxonomy" id="2267833"/>
    <lineage>
        <taxon>Bacteria</taxon>
        <taxon>Pseudomonadati</taxon>
        <taxon>Pseudomonadota</taxon>
        <taxon>Alphaproteobacteria</taxon>
        <taxon>Hyphomicrobiales</taxon>
        <taxon>Rhizobiaceae</taxon>
        <taxon>Rhizobium/Agrobacterium group</taxon>
        <taxon>Rhizobium</taxon>
    </lineage>
</organism>
<dbReference type="AlphaFoldDB" id="A0A7L5BR01"/>
<dbReference type="EMBL" id="CP048636">
    <property type="protein sequence ID" value="QIB41225.1"/>
    <property type="molecule type" value="Genomic_DNA"/>
</dbReference>
<evidence type="ECO:0000313" key="3">
    <source>
        <dbReference type="Proteomes" id="UP000464865"/>
    </source>
</evidence>
<dbReference type="RefSeq" id="WP_164056885.1">
    <property type="nucleotide sequence ID" value="NZ_CP048636.1"/>
</dbReference>
<keyword evidence="3" id="KW-1185">Reference proteome</keyword>
<evidence type="ECO:0000256" key="1">
    <source>
        <dbReference type="SAM" id="MobiDB-lite"/>
    </source>
</evidence>
<evidence type="ECO:0000313" key="2">
    <source>
        <dbReference type="EMBL" id="QIB41225.1"/>
    </source>
</evidence>
<feature type="compositionally biased region" description="Basic and acidic residues" evidence="1">
    <location>
        <begin position="1"/>
        <end position="10"/>
    </location>
</feature>
<feature type="region of interest" description="Disordered" evidence="1">
    <location>
        <begin position="1"/>
        <end position="26"/>
    </location>
</feature>
<accession>A0A7L5BR01</accession>
<reference evidence="2 3" key="1">
    <citation type="submission" date="2020-02" db="EMBL/GenBank/DDBJ databases">
        <title>Plant-Promoting Endophytic Bacterium Rhizobium oryzihabitans sp. nov., Isolated from the Root of Rice.</title>
        <authorList>
            <person name="zhao J."/>
            <person name="Zhang G."/>
        </authorList>
    </citation>
    <scope>NUCLEOTIDE SEQUENCE [LARGE SCALE GENOMIC DNA]</scope>
    <source>
        <strain evidence="2 3">M15</strain>
        <plasmid evidence="2 3">p4</plasmid>
    </source>
</reference>
<proteinExistence type="predicted"/>